<evidence type="ECO:0000313" key="1">
    <source>
        <dbReference type="EMBL" id="MBB5641001.1"/>
    </source>
</evidence>
<comment type="caution">
    <text evidence="1">The sequence shown here is derived from an EMBL/GenBank/DDBJ whole genome shotgun (WGS) entry which is preliminary data.</text>
</comment>
<organism evidence="1 2">
    <name type="scientific">Cryobacterium roopkundense</name>
    <dbReference type="NCBI Taxonomy" id="1001240"/>
    <lineage>
        <taxon>Bacteria</taxon>
        <taxon>Bacillati</taxon>
        <taxon>Actinomycetota</taxon>
        <taxon>Actinomycetes</taxon>
        <taxon>Micrococcales</taxon>
        <taxon>Microbacteriaceae</taxon>
        <taxon>Cryobacterium</taxon>
    </lineage>
</organism>
<protein>
    <submittedName>
        <fullName evidence="1">Uncharacterized protein</fullName>
    </submittedName>
</protein>
<dbReference type="AlphaFoldDB" id="A0A7W9E3E9"/>
<name>A0A7W9E3E9_9MICO</name>
<proteinExistence type="predicted"/>
<dbReference type="EMBL" id="JACHBQ010000001">
    <property type="protein sequence ID" value="MBB5641001.1"/>
    <property type="molecule type" value="Genomic_DNA"/>
</dbReference>
<dbReference type="Proteomes" id="UP000561726">
    <property type="component" value="Unassembled WGS sequence"/>
</dbReference>
<accession>A0A7W9E3E9</accession>
<gene>
    <name evidence="1" type="ORF">BJ997_001549</name>
</gene>
<sequence length="42" mass="4553">MPGSHKIHLGSDSGFCLCGVIRLRLTSGERNDVACHLCRKNA</sequence>
<evidence type="ECO:0000313" key="2">
    <source>
        <dbReference type="Proteomes" id="UP000561726"/>
    </source>
</evidence>
<reference evidence="1 2" key="1">
    <citation type="submission" date="2020-08" db="EMBL/GenBank/DDBJ databases">
        <title>Sequencing the genomes of 1000 actinobacteria strains.</title>
        <authorList>
            <person name="Klenk H.-P."/>
        </authorList>
    </citation>
    <scope>NUCLEOTIDE SEQUENCE [LARGE SCALE GENOMIC DNA]</scope>
    <source>
        <strain evidence="1 2">DSM 21065</strain>
    </source>
</reference>